<dbReference type="HOGENOM" id="CLU_2044978_0_0_10"/>
<dbReference type="Proteomes" id="UP000000566">
    <property type="component" value="Chromosome"/>
</dbReference>
<sequence>MKVFTELTPECDITAQMYAAGYEKKEIAVLKHRAVSTINNQLQTAFLILGVRNGRELALKLAERISGIRLTLDFSPTMKSAVASVLLIILCLDSHFDMRRQRVRIRFNANVELIARVRVRARGRDIPFLYGN</sequence>
<dbReference type="InterPro" id="IPR016032">
    <property type="entry name" value="Sig_transdc_resp-reg_C-effctor"/>
</dbReference>
<dbReference type="SUPFAM" id="SSF46894">
    <property type="entry name" value="C-terminal effector domain of the bipartite response regulators"/>
    <property type="match status" value="1"/>
</dbReference>
<dbReference type="STRING" id="435591.BDI_0850"/>
<accession>A6LAA5</accession>
<dbReference type="InterPro" id="IPR036388">
    <property type="entry name" value="WH-like_DNA-bd_sf"/>
</dbReference>
<protein>
    <recommendedName>
        <fullName evidence="3">DNA-binding response regulator</fullName>
    </recommendedName>
</protein>
<dbReference type="GO" id="GO:0006355">
    <property type="term" value="P:regulation of DNA-templated transcription"/>
    <property type="evidence" value="ECO:0007669"/>
    <property type="project" value="InterPro"/>
</dbReference>
<evidence type="ECO:0008006" key="3">
    <source>
        <dbReference type="Google" id="ProtNLM"/>
    </source>
</evidence>
<dbReference type="KEGG" id="pdi:BDI_0850"/>
<dbReference type="PaxDb" id="435591-BDI_0850"/>
<organism evidence="1 2">
    <name type="scientific">Parabacteroides distasonis (strain ATCC 8503 / DSM 20701 / CIP 104284 / JCM 5825 / NCTC 11152)</name>
    <dbReference type="NCBI Taxonomy" id="435591"/>
    <lineage>
        <taxon>Bacteria</taxon>
        <taxon>Pseudomonadati</taxon>
        <taxon>Bacteroidota</taxon>
        <taxon>Bacteroidia</taxon>
        <taxon>Bacteroidales</taxon>
        <taxon>Tannerellaceae</taxon>
        <taxon>Parabacteroides</taxon>
    </lineage>
</organism>
<dbReference type="GO" id="GO:0003677">
    <property type="term" value="F:DNA binding"/>
    <property type="evidence" value="ECO:0007669"/>
    <property type="project" value="InterPro"/>
</dbReference>
<keyword evidence="2" id="KW-1185">Reference proteome</keyword>
<dbReference type="Gene3D" id="1.10.10.10">
    <property type="entry name" value="Winged helix-like DNA-binding domain superfamily/Winged helix DNA-binding domain"/>
    <property type="match status" value="1"/>
</dbReference>
<dbReference type="BioCyc" id="PDIS435591:G1G5A-872-MONOMER"/>
<dbReference type="RefSeq" id="WP_011966188.1">
    <property type="nucleotide sequence ID" value="NC_009615.1"/>
</dbReference>
<evidence type="ECO:0000313" key="2">
    <source>
        <dbReference type="Proteomes" id="UP000000566"/>
    </source>
</evidence>
<evidence type="ECO:0000313" key="1">
    <source>
        <dbReference type="EMBL" id="ABR42619.1"/>
    </source>
</evidence>
<dbReference type="AlphaFoldDB" id="A6LAA5"/>
<dbReference type="eggNOG" id="COG2197">
    <property type="taxonomic scope" value="Bacteria"/>
</dbReference>
<gene>
    <name evidence="1" type="ordered locus">BDI_0850</name>
</gene>
<name>A6LAA5_PARD8</name>
<proteinExistence type="predicted"/>
<reference evidence="1 2" key="1">
    <citation type="journal article" date="2007" name="PLoS Biol.">
        <title>Evolution of symbiotic bacteria in the distal human intestine.</title>
        <authorList>
            <person name="Xu J."/>
            <person name="Mahowald M.A."/>
            <person name="Ley R.E."/>
            <person name="Lozupone C.A."/>
            <person name="Hamady M."/>
            <person name="Martens E.C."/>
            <person name="Henrissat B."/>
            <person name="Coutinho P.M."/>
            <person name="Minx P."/>
            <person name="Latreille P."/>
            <person name="Cordum H."/>
            <person name="Van Brunt A."/>
            <person name="Kim K."/>
            <person name="Fulton R.S."/>
            <person name="Fulton L.A."/>
            <person name="Clifton S.W."/>
            <person name="Wilson R.K."/>
            <person name="Knight R.D."/>
            <person name="Gordon J.I."/>
        </authorList>
    </citation>
    <scope>NUCLEOTIDE SEQUENCE [LARGE SCALE GENOMIC DNA]</scope>
    <source>
        <strain evidence="2">ATCC 8503 / DSM 20701 / CIP 104284 / JCM 5825 / NCTC 11152</strain>
    </source>
</reference>
<dbReference type="EMBL" id="CP000140">
    <property type="protein sequence ID" value="ABR42619.1"/>
    <property type="molecule type" value="Genomic_DNA"/>
</dbReference>